<accession>A0AA38G652</accession>
<evidence type="ECO:0000256" key="5">
    <source>
        <dbReference type="ARBA" id="ARBA00022723"/>
    </source>
</evidence>
<comment type="cofactor">
    <cofactor evidence="9">
        <name>Ca(2+)</name>
        <dbReference type="ChEBI" id="CHEBI:29108"/>
    </cofactor>
    <text evidence="9">Binds 2 calcium ions per subunit.</text>
</comment>
<keyword evidence="3" id="KW-0575">Peroxidase</keyword>
<dbReference type="Proteomes" id="UP000824469">
    <property type="component" value="Unassembled WGS sequence"/>
</dbReference>
<evidence type="ECO:0000256" key="8">
    <source>
        <dbReference type="PIRSR" id="PIRSR600823-1"/>
    </source>
</evidence>
<feature type="active site" description="Proton acceptor" evidence="8">
    <location>
        <position position="85"/>
    </location>
</feature>
<feature type="non-terminal residue" evidence="12">
    <location>
        <position position="90"/>
    </location>
</feature>
<evidence type="ECO:0000256" key="10">
    <source>
        <dbReference type="PIRSR" id="PIRSR600823-4"/>
    </source>
</evidence>
<dbReference type="PROSITE" id="PS00436">
    <property type="entry name" value="PEROXIDASE_2"/>
    <property type="match status" value="1"/>
</dbReference>
<dbReference type="GO" id="GO:0020037">
    <property type="term" value="F:heme binding"/>
    <property type="evidence" value="ECO:0007669"/>
    <property type="project" value="InterPro"/>
</dbReference>
<sequence>MAKSCSVILVEYLLKAALVYAFAAAAVPTVTAQISINLNLGIGLKLDFYRDFNCPQAESVVFNTVKSAFDNNKEVAAGLIRMHFHDCFVR</sequence>
<keyword evidence="5 9" id="KW-0479">Metal-binding</keyword>
<dbReference type="SUPFAM" id="SSF48113">
    <property type="entry name" value="Heme-dependent peroxidases"/>
    <property type="match status" value="1"/>
</dbReference>
<dbReference type="PANTHER" id="PTHR31235">
    <property type="entry name" value="PEROXIDASE 25-RELATED"/>
    <property type="match status" value="1"/>
</dbReference>
<evidence type="ECO:0000313" key="13">
    <source>
        <dbReference type="Proteomes" id="UP000824469"/>
    </source>
</evidence>
<evidence type="ECO:0000256" key="9">
    <source>
        <dbReference type="PIRSR" id="PIRSR600823-3"/>
    </source>
</evidence>
<keyword evidence="6" id="KW-0560">Oxidoreductase</keyword>
<dbReference type="Gene3D" id="1.10.520.10">
    <property type="match status" value="1"/>
</dbReference>
<evidence type="ECO:0000256" key="6">
    <source>
        <dbReference type="ARBA" id="ARBA00023002"/>
    </source>
</evidence>
<proteinExistence type="predicted"/>
<dbReference type="PRINTS" id="PR00461">
    <property type="entry name" value="PLPEROXIDASE"/>
</dbReference>
<comment type="cofactor">
    <cofactor evidence="2">
        <name>heme b</name>
        <dbReference type="ChEBI" id="CHEBI:60344"/>
    </cofactor>
</comment>
<feature type="domain" description="Plant heme peroxidase family profile" evidence="11">
    <location>
        <begin position="43"/>
        <end position="90"/>
    </location>
</feature>
<dbReference type="GO" id="GO:0140825">
    <property type="term" value="F:lactoperoxidase activity"/>
    <property type="evidence" value="ECO:0007669"/>
    <property type="project" value="UniProtKB-EC"/>
</dbReference>
<feature type="binding site" evidence="9">
    <location>
        <position position="86"/>
    </location>
    <ligand>
        <name>Ca(2+)</name>
        <dbReference type="ChEBI" id="CHEBI:29108"/>
        <label>1</label>
    </ligand>
</feature>
<keyword evidence="7" id="KW-0408">Iron</keyword>
<keyword evidence="4" id="KW-0349">Heme</keyword>
<keyword evidence="13" id="KW-1185">Reference proteome</keyword>
<name>A0AA38G652_TAXCH</name>
<comment type="catalytic activity">
    <reaction evidence="1">
        <text>2 a phenolic donor + H2O2 = 2 a phenolic radical donor + 2 H2O</text>
        <dbReference type="Rhea" id="RHEA:56136"/>
        <dbReference type="ChEBI" id="CHEBI:15377"/>
        <dbReference type="ChEBI" id="CHEBI:16240"/>
        <dbReference type="ChEBI" id="CHEBI:139520"/>
        <dbReference type="ChEBI" id="CHEBI:139521"/>
        <dbReference type="EC" id="1.11.1.7"/>
    </reaction>
</comment>
<evidence type="ECO:0000313" key="12">
    <source>
        <dbReference type="EMBL" id="KAH9315910.1"/>
    </source>
</evidence>
<keyword evidence="9" id="KW-0106">Calcium</keyword>
<evidence type="ECO:0000259" key="11">
    <source>
        <dbReference type="PROSITE" id="PS50873"/>
    </source>
</evidence>
<feature type="binding site" evidence="9">
    <location>
        <position position="89"/>
    </location>
    <ligand>
        <name>Ca(2+)</name>
        <dbReference type="ChEBI" id="CHEBI:29108"/>
        <label>1</label>
    </ligand>
</feature>
<dbReference type="GO" id="GO:0006979">
    <property type="term" value="P:response to oxidative stress"/>
    <property type="evidence" value="ECO:0007669"/>
    <property type="project" value="InterPro"/>
</dbReference>
<dbReference type="EMBL" id="JAHRHJ020000005">
    <property type="protein sequence ID" value="KAH9315910.1"/>
    <property type="molecule type" value="Genomic_DNA"/>
</dbReference>
<comment type="caution">
    <text evidence="12">The sequence shown here is derived from an EMBL/GenBank/DDBJ whole genome shotgun (WGS) entry which is preliminary data.</text>
</comment>
<dbReference type="InterPro" id="IPR019794">
    <property type="entry name" value="Peroxidases_AS"/>
</dbReference>
<evidence type="ECO:0000256" key="7">
    <source>
        <dbReference type="ARBA" id="ARBA00023004"/>
    </source>
</evidence>
<dbReference type="InterPro" id="IPR002016">
    <property type="entry name" value="Haem_peroxidase"/>
</dbReference>
<evidence type="ECO:0000256" key="4">
    <source>
        <dbReference type="ARBA" id="ARBA00022617"/>
    </source>
</evidence>
<organism evidence="12 13">
    <name type="scientific">Taxus chinensis</name>
    <name type="common">Chinese yew</name>
    <name type="synonym">Taxus wallichiana var. chinensis</name>
    <dbReference type="NCBI Taxonomy" id="29808"/>
    <lineage>
        <taxon>Eukaryota</taxon>
        <taxon>Viridiplantae</taxon>
        <taxon>Streptophyta</taxon>
        <taxon>Embryophyta</taxon>
        <taxon>Tracheophyta</taxon>
        <taxon>Spermatophyta</taxon>
        <taxon>Pinopsida</taxon>
        <taxon>Pinidae</taxon>
        <taxon>Conifers II</taxon>
        <taxon>Cupressales</taxon>
        <taxon>Taxaceae</taxon>
        <taxon>Taxus</taxon>
    </lineage>
</organism>
<evidence type="ECO:0000256" key="1">
    <source>
        <dbReference type="ARBA" id="ARBA00000189"/>
    </source>
</evidence>
<dbReference type="InterPro" id="IPR010255">
    <property type="entry name" value="Haem_peroxidase_sf"/>
</dbReference>
<dbReference type="PROSITE" id="PS50873">
    <property type="entry name" value="PEROXIDASE_4"/>
    <property type="match status" value="1"/>
</dbReference>
<reference evidence="12 13" key="1">
    <citation type="journal article" date="2021" name="Nat. Plants">
        <title>The Taxus genome provides insights into paclitaxel biosynthesis.</title>
        <authorList>
            <person name="Xiong X."/>
            <person name="Gou J."/>
            <person name="Liao Q."/>
            <person name="Li Y."/>
            <person name="Zhou Q."/>
            <person name="Bi G."/>
            <person name="Li C."/>
            <person name="Du R."/>
            <person name="Wang X."/>
            <person name="Sun T."/>
            <person name="Guo L."/>
            <person name="Liang H."/>
            <person name="Lu P."/>
            <person name="Wu Y."/>
            <person name="Zhang Z."/>
            <person name="Ro D.K."/>
            <person name="Shang Y."/>
            <person name="Huang S."/>
            <person name="Yan J."/>
        </authorList>
    </citation>
    <scope>NUCLEOTIDE SEQUENCE [LARGE SCALE GENOMIC DNA]</scope>
    <source>
        <strain evidence="12">Ta-2019</strain>
    </source>
</reference>
<feature type="site" description="Transition state stabilizer" evidence="10">
    <location>
        <position position="81"/>
    </location>
</feature>
<dbReference type="GO" id="GO:0046872">
    <property type="term" value="F:metal ion binding"/>
    <property type="evidence" value="ECO:0007669"/>
    <property type="project" value="UniProtKB-KW"/>
</dbReference>
<dbReference type="AlphaFoldDB" id="A0AA38G652"/>
<evidence type="ECO:0000256" key="3">
    <source>
        <dbReference type="ARBA" id="ARBA00022559"/>
    </source>
</evidence>
<gene>
    <name evidence="12" type="ORF">KI387_024537</name>
</gene>
<protein>
    <recommendedName>
        <fullName evidence="11">Plant heme peroxidase family profile domain-containing protein</fullName>
    </recommendedName>
</protein>
<evidence type="ECO:0000256" key="2">
    <source>
        <dbReference type="ARBA" id="ARBA00001970"/>
    </source>
</evidence>
<dbReference type="InterPro" id="IPR000823">
    <property type="entry name" value="Peroxidase_pln"/>
</dbReference>